<proteinExistence type="predicted"/>
<evidence type="ECO:0000313" key="4">
    <source>
        <dbReference type="Proteomes" id="UP001161247"/>
    </source>
</evidence>
<dbReference type="EMBL" id="OX459123">
    <property type="protein sequence ID" value="CAI9108720.1"/>
    <property type="molecule type" value="Genomic_DNA"/>
</dbReference>
<keyword evidence="2" id="KW-0732">Signal</keyword>
<gene>
    <name evidence="3" type="ORF">OLC1_LOCUS16750</name>
</gene>
<accession>A0AAV1DLI2</accession>
<name>A0AAV1DLI2_OLDCO</name>
<feature type="signal peptide" evidence="2">
    <location>
        <begin position="1"/>
        <end position="19"/>
    </location>
</feature>
<evidence type="ECO:0000256" key="2">
    <source>
        <dbReference type="SAM" id="SignalP"/>
    </source>
</evidence>
<evidence type="ECO:0000313" key="3">
    <source>
        <dbReference type="EMBL" id="CAI9108720.1"/>
    </source>
</evidence>
<dbReference type="Proteomes" id="UP001161247">
    <property type="component" value="Chromosome 6"/>
</dbReference>
<protein>
    <submittedName>
        <fullName evidence="3">OLC1v1008397C1</fullName>
    </submittedName>
</protein>
<feature type="compositionally biased region" description="Basic and acidic residues" evidence="1">
    <location>
        <begin position="349"/>
        <end position="365"/>
    </location>
</feature>
<feature type="region of interest" description="Disordered" evidence="1">
    <location>
        <begin position="349"/>
        <end position="379"/>
    </location>
</feature>
<reference evidence="3" key="1">
    <citation type="submission" date="2023-03" db="EMBL/GenBank/DDBJ databases">
        <authorList>
            <person name="Julca I."/>
        </authorList>
    </citation>
    <scope>NUCLEOTIDE SEQUENCE</scope>
</reference>
<sequence length="427" mass="49609">MIHCLLVSIWIHGMMRVFGSNVATIGYINTISGARDEFNSLFPPYMRTTDGQINKKMTRLSPEYITKHFYVFQGLREEDIMDGFVYSHHEENLEAEQEAFEMNKEVIRLQRRCSMRENNGSPMEGPSHQLSRPWGPQEGVNENQMRRAQAERLREDDGRLEILSPPKDWSSGGTTRQQMGEWIFSQKRARPENRHLDSKSAHYQTLTIEEVMEQLTSHYYQRVPNRESSPFWRSWMDVQVGQSESNRVWAQGKTIRGPENRFIASCPFLPLPSIDSLESYNPSELRQMCIMSDDDFERRENIRLGKRPVREDKAQGLLKKQRREERLWDETGKHQSKLVMILEPPSRVTDIHRRPDQGMGVRDESNSSVNNVSKHPRYGVDLPYPTRGYGKDINLLIDSLGKAMEDRNRMTVDAPNAFPVTDSSSKD</sequence>
<feature type="chain" id="PRO_5043852632" evidence="2">
    <location>
        <begin position="20"/>
        <end position="427"/>
    </location>
</feature>
<evidence type="ECO:0000256" key="1">
    <source>
        <dbReference type="SAM" id="MobiDB-lite"/>
    </source>
</evidence>
<keyword evidence="4" id="KW-1185">Reference proteome</keyword>
<organism evidence="3 4">
    <name type="scientific">Oldenlandia corymbosa var. corymbosa</name>
    <dbReference type="NCBI Taxonomy" id="529605"/>
    <lineage>
        <taxon>Eukaryota</taxon>
        <taxon>Viridiplantae</taxon>
        <taxon>Streptophyta</taxon>
        <taxon>Embryophyta</taxon>
        <taxon>Tracheophyta</taxon>
        <taxon>Spermatophyta</taxon>
        <taxon>Magnoliopsida</taxon>
        <taxon>eudicotyledons</taxon>
        <taxon>Gunneridae</taxon>
        <taxon>Pentapetalae</taxon>
        <taxon>asterids</taxon>
        <taxon>lamiids</taxon>
        <taxon>Gentianales</taxon>
        <taxon>Rubiaceae</taxon>
        <taxon>Rubioideae</taxon>
        <taxon>Spermacoceae</taxon>
        <taxon>Hedyotis-Oldenlandia complex</taxon>
        <taxon>Oldenlandia</taxon>
    </lineage>
</organism>
<feature type="region of interest" description="Disordered" evidence="1">
    <location>
        <begin position="119"/>
        <end position="139"/>
    </location>
</feature>
<dbReference type="AlphaFoldDB" id="A0AAV1DLI2"/>